<comment type="caution">
    <text evidence="2">The sequence shown here is derived from an EMBL/GenBank/DDBJ whole genome shotgun (WGS) entry which is preliminary data.</text>
</comment>
<sequence>MTATPTRRQCLALGGMGVFVGLAGCSSEGSSDGDGETNTDDNEQGSDGGESATAGDDSLADGTGSDGGDDSATDGENGDTYSTEGESTDAVMHEVLNWVESYVVDVEFTGDQAGGLTRTVHEGNSHIAMDVGVEAEAYEVDGVKYEVAAGQCVIRAEPEATQQAPDVADPSADAPSVEATEITTREGKPVYVFELPGPDAGTWHVSTETGYPVQFETTSFVATFHSWGETDPISPPDMNCQEV</sequence>
<dbReference type="RefSeq" id="WP_342806965.1">
    <property type="nucleotide sequence ID" value="NZ_JAOPJZ010000002.1"/>
</dbReference>
<dbReference type="AlphaFoldDB" id="A0AAP2Z621"/>
<organism evidence="2 3">
    <name type="scientific">Natronosalvus hydrolyticus</name>
    <dbReference type="NCBI Taxonomy" id="2979988"/>
    <lineage>
        <taxon>Archaea</taxon>
        <taxon>Methanobacteriati</taxon>
        <taxon>Methanobacteriota</taxon>
        <taxon>Stenosarchaea group</taxon>
        <taxon>Halobacteria</taxon>
        <taxon>Halobacteriales</taxon>
        <taxon>Natrialbaceae</taxon>
        <taxon>Natronosalvus</taxon>
    </lineage>
</organism>
<feature type="compositionally biased region" description="Acidic residues" evidence="1">
    <location>
        <begin position="67"/>
        <end position="77"/>
    </location>
</feature>
<protein>
    <submittedName>
        <fullName evidence="2">Uncharacterized protein</fullName>
    </submittedName>
</protein>
<proteinExistence type="predicted"/>
<evidence type="ECO:0000256" key="1">
    <source>
        <dbReference type="SAM" id="MobiDB-lite"/>
    </source>
</evidence>
<dbReference type="Proteomes" id="UP001321047">
    <property type="component" value="Unassembled WGS sequence"/>
</dbReference>
<reference evidence="2 3" key="1">
    <citation type="submission" date="2022-09" db="EMBL/GenBank/DDBJ databases">
        <title>Enrichment on poylsaccharides allowed isolation of novel metabolic and taxonomic groups of Haloarchaea.</title>
        <authorList>
            <person name="Sorokin D.Y."/>
            <person name="Elcheninov A.G."/>
            <person name="Khizhniak T.V."/>
            <person name="Kolganova T.V."/>
            <person name="Kublanov I.V."/>
        </authorList>
    </citation>
    <scope>NUCLEOTIDE SEQUENCE [LARGE SCALE GENOMIC DNA]</scope>
    <source>
        <strain evidence="2 3">AArc-curdl1</strain>
    </source>
</reference>
<evidence type="ECO:0000313" key="2">
    <source>
        <dbReference type="EMBL" id="MCU4751321.1"/>
    </source>
</evidence>
<feature type="compositionally biased region" description="Acidic residues" evidence="1">
    <location>
        <begin position="31"/>
        <end position="44"/>
    </location>
</feature>
<gene>
    <name evidence="2" type="ORF">OB919_04890</name>
</gene>
<dbReference type="PROSITE" id="PS51257">
    <property type="entry name" value="PROKAR_LIPOPROTEIN"/>
    <property type="match status" value="1"/>
</dbReference>
<feature type="compositionally biased region" description="Low complexity" evidence="1">
    <location>
        <begin position="51"/>
        <end position="63"/>
    </location>
</feature>
<feature type="region of interest" description="Disordered" evidence="1">
    <location>
        <begin position="22"/>
        <end position="87"/>
    </location>
</feature>
<evidence type="ECO:0000313" key="3">
    <source>
        <dbReference type="Proteomes" id="UP001321047"/>
    </source>
</evidence>
<dbReference type="EMBL" id="JAOPJZ010000002">
    <property type="protein sequence ID" value="MCU4751321.1"/>
    <property type="molecule type" value="Genomic_DNA"/>
</dbReference>
<keyword evidence="3" id="KW-1185">Reference proteome</keyword>
<name>A0AAP2Z621_9EURY</name>
<accession>A0AAP2Z621</accession>